<evidence type="ECO:0000256" key="4">
    <source>
        <dbReference type="ARBA" id="ARBA00022747"/>
    </source>
</evidence>
<dbReference type="Gene3D" id="3.40.50.150">
    <property type="entry name" value="Vaccinia Virus protein VP39"/>
    <property type="match status" value="1"/>
</dbReference>
<reference evidence="8 9" key="1">
    <citation type="journal article" date="2015" name="Genome Announc.">
        <title>Draft Genome Sequence of Cyanobacterium Hassallia byssoidea Strain VB512170, Isolated from Monuments in India.</title>
        <authorList>
            <person name="Singh D."/>
            <person name="Chandrababunaidu M.M."/>
            <person name="Panda A."/>
            <person name="Sen D."/>
            <person name="Bhattacharyya S."/>
            <person name="Adhikary S.P."/>
            <person name="Tripathy S."/>
        </authorList>
    </citation>
    <scope>NUCLEOTIDE SEQUENCE [LARGE SCALE GENOMIC DNA]</scope>
    <source>
        <strain evidence="8 9">VB512170</strain>
    </source>
</reference>
<dbReference type="PRINTS" id="PR00105">
    <property type="entry name" value="C5METTRFRASE"/>
</dbReference>
<dbReference type="Pfam" id="PF00145">
    <property type="entry name" value="DNA_methylase"/>
    <property type="match status" value="1"/>
</dbReference>
<keyword evidence="4" id="KW-0680">Restriction system</keyword>
<keyword evidence="9" id="KW-1185">Reference proteome</keyword>
<dbReference type="PANTHER" id="PTHR46098:SF1">
    <property type="entry name" value="TRNA (CYTOSINE(38)-C(5))-METHYLTRANSFERASE"/>
    <property type="match status" value="1"/>
</dbReference>
<keyword evidence="2 5" id="KW-0808">Transferase</keyword>
<keyword evidence="3 5" id="KW-0949">S-adenosyl-L-methionine</keyword>
<dbReference type="SUPFAM" id="SSF53335">
    <property type="entry name" value="S-adenosyl-L-methionine-dependent methyltransferases"/>
    <property type="match status" value="1"/>
</dbReference>
<dbReference type="InterPro" id="IPR001525">
    <property type="entry name" value="C5_MeTfrase"/>
</dbReference>
<name>A0A846HCY2_9CYAN</name>
<comment type="similarity">
    <text evidence="5 6">Belongs to the class I-like SAM-binding methyltransferase superfamily. C5-methyltransferase family.</text>
</comment>
<dbReference type="GO" id="GO:0003886">
    <property type="term" value="F:DNA (cytosine-5-)-methyltransferase activity"/>
    <property type="evidence" value="ECO:0007669"/>
    <property type="project" value="UniProtKB-EC"/>
</dbReference>
<dbReference type="PROSITE" id="PS00094">
    <property type="entry name" value="C5_MTASE_1"/>
    <property type="match status" value="1"/>
</dbReference>
<dbReference type="CDD" id="cd00315">
    <property type="entry name" value="Cyt_C5_DNA_methylase"/>
    <property type="match status" value="1"/>
</dbReference>
<evidence type="ECO:0000256" key="1">
    <source>
        <dbReference type="ARBA" id="ARBA00022603"/>
    </source>
</evidence>
<evidence type="ECO:0000256" key="7">
    <source>
        <dbReference type="RuleBase" id="RU000417"/>
    </source>
</evidence>
<dbReference type="Gene3D" id="3.90.120.10">
    <property type="entry name" value="DNA Methylase, subunit A, domain 2"/>
    <property type="match status" value="1"/>
</dbReference>
<dbReference type="Proteomes" id="UP000031549">
    <property type="component" value="Unassembled WGS sequence"/>
</dbReference>
<comment type="catalytic activity">
    <reaction evidence="7">
        <text>a 2'-deoxycytidine in DNA + S-adenosyl-L-methionine = a 5-methyl-2'-deoxycytidine in DNA + S-adenosyl-L-homocysteine + H(+)</text>
        <dbReference type="Rhea" id="RHEA:13681"/>
        <dbReference type="Rhea" id="RHEA-COMP:11369"/>
        <dbReference type="Rhea" id="RHEA-COMP:11370"/>
        <dbReference type="ChEBI" id="CHEBI:15378"/>
        <dbReference type="ChEBI" id="CHEBI:57856"/>
        <dbReference type="ChEBI" id="CHEBI:59789"/>
        <dbReference type="ChEBI" id="CHEBI:85452"/>
        <dbReference type="ChEBI" id="CHEBI:85454"/>
        <dbReference type="EC" id="2.1.1.37"/>
    </reaction>
</comment>
<protein>
    <recommendedName>
        <fullName evidence="7">Cytosine-specific methyltransferase</fullName>
        <ecNumber evidence="7">2.1.1.37</ecNumber>
    </recommendedName>
</protein>
<feature type="active site" evidence="5">
    <location>
        <position position="77"/>
    </location>
</feature>
<sequence length="449" mass="51496">MLKIRFVDLFSGIGGIRLAFEQAANSLNIKTECVLSSEINPDAQLIYEENFRHKPLGDIHLIDNLPEHDFLLAGFPCQSFSHAGKKEGFGDTRGTLFFEITRLLDTYQPQAFLFENVRGLYSHDSGETLATIKHEIKKRGYSFDAFLLNSANFGLPQNRVRVYLLGILNASPKFDLISDVGFKDSHSYNTQQLSLFYPLNKSVTVADILEDNPDIKYDCSVEFVNALKQIYNQDLNRLHGVRLIDYRGGNSIHSWELGLRGKCSVDEIELMNRFILKRRNKEFGHEQDGKLLTKKQIASFFEHPNLEEILDSLVAKKYLKIINDKYKPVSGNFSFEVYKFVDPSKISVTVVASDANRLGVYHNNRVRRLTKREVARLQGFPDSFILHPNDEKAYYQLGNSVSINVVKAVAEELIRKTLYNAQQRTEKVERSRFGNFKPQLQELHLKLCE</sequence>
<evidence type="ECO:0000256" key="3">
    <source>
        <dbReference type="ARBA" id="ARBA00022691"/>
    </source>
</evidence>
<comment type="caution">
    <text evidence="8">The sequence shown here is derived from an EMBL/GenBank/DDBJ whole genome shotgun (WGS) entry which is preliminary data.</text>
</comment>
<dbReference type="InterPro" id="IPR029063">
    <property type="entry name" value="SAM-dependent_MTases_sf"/>
</dbReference>
<evidence type="ECO:0000256" key="5">
    <source>
        <dbReference type="PROSITE-ProRule" id="PRU01016"/>
    </source>
</evidence>
<evidence type="ECO:0000313" key="9">
    <source>
        <dbReference type="Proteomes" id="UP000031549"/>
    </source>
</evidence>
<gene>
    <name evidence="8" type="primary">dcm</name>
    <name evidence="8" type="ORF">PI95_022145</name>
</gene>
<dbReference type="InterPro" id="IPR050750">
    <property type="entry name" value="C5-MTase"/>
</dbReference>
<proteinExistence type="inferred from homology"/>
<dbReference type="RefSeq" id="WP_052324830.1">
    <property type="nucleotide sequence ID" value="NZ_JTCM02000061.1"/>
</dbReference>
<keyword evidence="1 5" id="KW-0489">Methyltransferase</keyword>
<dbReference type="GO" id="GO:0032259">
    <property type="term" value="P:methylation"/>
    <property type="evidence" value="ECO:0007669"/>
    <property type="project" value="UniProtKB-KW"/>
</dbReference>
<dbReference type="NCBIfam" id="TIGR00675">
    <property type="entry name" value="dcm"/>
    <property type="match status" value="1"/>
</dbReference>
<dbReference type="PANTHER" id="PTHR46098">
    <property type="entry name" value="TRNA (CYTOSINE(38)-C(5))-METHYLTRANSFERASE"/>
    <property type="match status" value="1"/>
</dbReference>
<evidence type="ECO:0000256" key="6">
    <source>
        <dbReference type="RuleBase" id="RU000416"/>
    </source>
</evidence>
<accession>A0A846HCY2</accession>
<dbReference type="InterPro" id="IPR018117">
    <property type="entry name" value="C5_DNA_meth_AS"/>
</dbReference>
<dbReference type="EC" id="2.1.1.37" evidence="7"/>
<dbReference type="AlphaFoldDB" id="A0A846HCY2"/>
<dbReference type="GO" id="GO:0009307">
    <property type="term" value="P:DNA restriction-modification system"/>
    <property type="evidence" value="ECO:0007669"/>
    <property type="project" value="UniProtKB-KW"/>
</dbReference>
<dbReference type="EMBL" id="JTCM02000061">
    <property type="protein sequence ID" value="NEU75186.1"/>
    <property type="molecule type" value="Genomic_DNA"/>
</dbReference>
<evidence type="ECO:0000256" key="2">
    <source>
        <dbReference type="ARBA" id="ARBA00022679"/>
    </source>
</evidence>
<organism evidence="8 9">
    <name type="scientific">Hassallia byssoidea VB512170</name>
    <dbReference type="NCBI Taxonomy" id="1304833"/>
    <lineage>
        <taxon>Bacteria</taxon>
        <taxon>Bacillati</taxon>
        <taxon>Cyanobacteriota</taxon>
        <taxon>Cyanophyceae</taxon>
        <taxon>Nostocales</taxon>
        <taxon>Tolypothrichaceae</taxon>
        <taxon>Hassallia</taxon>
    </lineage>
</organism>
<evidence type="ECO:0000313" key="8">
    <source>
        <dbReference type="EMBL" id="NEU75186.1"/>
    </source>
</evidence>
<dbReference type="PROSITE" id="PS51679">
    <property type="entry name" value="SAM_MT_C5"/>
    <property type="match status" value="1"/>
</dbReference>